<keyword evidence="10" id="KW-1185">Reference proteome</keyword>
<comment type="subcellular location">
    <subcellularLocation>
        <location evidence="1">Cell membrane</location>
        <topology evidence="1">Multi-pass membrane protein</topology>
    </subcellularLocation>
</comment>
<keyword evidence="2" id="KW-0813">Transport</keyword>
<evidence type="ECO:0000256" key="7">
    <source>
        <dbReference type="SAM" id="Phobius"/>
    </source>
</evidence>
<feature type="transmembrane region" description="Helical" evidence="7">
    <location>
        <begin position="15"/>
        <end position="39"/>
    </location>
</feature>
<keyword evidence="4 7" id="KW-0812">Transmembrane</keyword>
<dbReference type="Proteomes" id="UP001596527">
    <property type="component" value="Unassembled WGS sequence"/>
</dbReference>
<dbReference type="PANTHER" id="PTHR43738:SF1">
    <property type="entry name" value="HEMIN TRANSPORT SYSTEM PERMEASE PROTEIN HRTB-RELATED"/>
    <property type="match status" value="1"/>
</dbReference>
<gene>
    <name evidence="9" type="ORF">ACFQWG_13335</name>
</gene>
<dbReference type="InterPro" id="IPR051125">
    <property type="entry name" value="ABC-4/HrtB_transporter"/>
</dbReference>
<feature type="domain" description="ABC3 transporter permease C-terminal" evidence="8">
    <location>
        <begin position="238"/>
        <end position="347"/>
    </location>
</feature>
<dbReference type="PANTHER" id="PTHR43738">
    <property type="entry name" value="ABC TRANSPORTER, MEMBRANE PROTEIN"/>
    <property type="match status" value="1"/>
</dbReference>
<comment type="caution">
    <text evidence="9">The sequence shown here is derived from an EMBL/GenBank/DDBJ whole genome shotgun (WGS) entry which is preliminary data.</text>
</comment>
<evidence type="ECO:0000256" key="1">
    <source>
        <dbReference type="ARBA" id="ARBA00004651"/>
    </source>
</evidence>
<name>A0ABW2SRR0_9ACTO</name>
<protein>
    <submittedName>
        <fullName evidence="9">FtsX-like permease family protein</fullName>
    </submittedName>
</protein>
<dbReference type="InterPro" id="IPR003838">
    <property type="entry name" value="ABC3_permease_C"/>
</dbReference>
<evidence type="ECO:0000256" key="4">
    <source>
        <dbReference type="ARBA" id="ARBA00022692"/>
    </source>
</evidence>
<evidence type="ECO:0000256" key="6">
    <source>
        <dbReference type="ARBA" id="ARBA00023136"/>
    </source>
</evidence>
<feature type="transmembrane region" description="Helical" evidence="7">
    <location>
        <begin position="233"/>
        <end position="258"/>
    </location>
</feature>
<keyword evidence="6 7" id="KW-0472">Membrane</keyword>
<sequence>MFLALREIRHQPTKFALIIAVIALVGYLTFFLAALAGGLAHSYRSAVDDWRATSIVLTEASNDNISASRLSEGQLAAVPASPDTSTLLTTPVVLEDAAGTKLDASGFGIPDGSFLAPALVEGEAPTDLSRQVIADDSLRDEGWEVGQTFILTGSDHEWEVTGFAHDQSFQALPVVFFQDQALIDNGPSSVSSTPNAVVSRADLVGDAGIADAGLEVLDSSAFVNTLPGYSAQVLTFSLMIGSLIVIASFVLGIFIYVLTLQKRPVLGILKARGVPTGYLIVSGAAQTALLSAVGVAIGLVLTSISALVLPPAVPFRVDAPMDAAITAAFVLFAVVGGLISVRVVSRIDPVEAIS</sequence>
<evidence type="ECO:0000313" key="10">
    <source>
        <dbReference type="Proteomes" id="UP001596527"/>
    </source>
</evidence>
<keyword evidence="3" id="KW-1003">Cell membrane</keyword>
<dbReference type="RefSeq" id="WP_380976065.1">
    <property type="nucleotide sequence ID" value="NZ_JBHTEF010000001.1"/>
</dbReference>
<feature type="transmembrane region" description="Helical" evidence="7">
    <location>
        <begin position="324"/>
        <end position="344"/>
    </location>
</feature>
<dbReference type="Pfam" id="PF02687">
    <property type="entry name" value="FtsX"/>
    <property type="match status" value="1"/>
</dbReference>
<dbReference type="EMBL" id="JBHTEF010000001">
    <property type="protein sequence ID" value="MFC7582176.1"/>
    <property type="molecule type" value="Genomic_DNA"/>
</dbReference>
<evidence type="ECO:0000256" key="3">
    <source>
        <dbReference type="ARBA" id="ARBA00022475"/>
    </source>
</evidence>
<reference evidence="10" key="1">
    <citation type="journal article" date="2019" name="Int. J. Syst. Evol. Microbiol.">
        <title>The Global Catalogue of Microorganisms (GCM) 10K type strain sequencing project: providing services to taxonomists for standard genome sequencing and annotation.</title>
        <authorList>
            <consortium name="The Broad Institute Genomics Platform"/>
            <consortium name="The Broad Institute Genome Sequencing Center for Infectious Disease"/>
            <person name="Wu L."/>
            <person name="Ma J."/>
        </authorList>
    </citation>
    <scope>NUCLEOTIDE SEQUENCE [LARGE SCALE GENOMIC DNA]</scope>
    <source>
        <strain evidence="10">CCUG 56698</strain>
    </source>
</reference>
<keyword evidence="5 7" id="KW-1133">Transmembrane helix</keyword>
<evidence type="ECO:0000256" key="5">
    <source>
        <dbReference type="ARBA" id="ARBA00022989"/>
    </source>
</evidence>
<organism evidence="9 10">
    <name type="scientific">Schaalia naturae</name>
    <dbReference type="NCBI Taxonomy" id="635203"/>
    <lineage>
        <taxon>Bacteria</taxon>
        <taxon>Bacillati</taxon>
        <taxon>Actinomycetota</taxon>
        <taxon>Actinomycetes</taxon>
        <taxon>Actinomycetales</taxon>
        <taxon>Actinomycetaceae</taxon>
        <taxon>Schaalia</taxon>
    </lineage>
</organism>
<evidence type="ECO:0000313" key="9">
    <source>
        <dbReference type="EMBL" id="MFC7582176.1"/>
    </source>
</evidence>
<proteinExistence type="predicted"/>
<accession>A0ABW2SRR0</accession>
<evidence type="ECO:0000259" key="8">
    <source>
        <dbReference type="Pfam" id="PF02687"/>
    </source>
</evidence>
<evidence type="ECO:0000256" key="2">
    <source>
        <dbReference type="ARBA" id="ARBA00022448"/>
    </source>
</evidence>
<feature type="transmembrane region" description="Helical" evidence="7">
    <location>
        <begin position="278"/>
        <end position="304"/>
    </location>
</feature>